<organism evidence="2 3">
    <name type="scientific">Halocaridina rubra</name>
    <name type="common">Hawaiian red shrimp</name>
    <dbReference type="NCBI Taxonomy" id="373956"/>
    <lineage>
        <taxon>Eukaryota</taxon>
        <taxon>Metazoa</taxon>
        <taxon>Ecdysozoa</taxon>
        <taxon>Arthropoda</taxon>
        <taxon>Crustacea</taxon>
        <taxon>Multicrustacea</taxon>
        <taxon>Malacostraca</taxon>
        <taxon>Eumalacostraca</taxon>
        <taxon>Eucarida</taxon>
        <taxon>Decapoda</taxon>
        <taxon>Pleocyemata</taxon>
        <taxon>Caridea</taxon>
        <taxon>Atyoidea</taxon>
        <taxon>Atyidae</taxon>
        <taxon>Halocaridina</taxon>
    </lineage>
</organism>
<reference evidence="2 3" key="1">
    <citation type="submission" date="2023-11" db="EMBL/GenBank/DDBJ databases">
        <title>Halocaridina rubra genome assembly.</title>
        <authorList>
            <person name="Smith C."/>
        </authorList>
    </citation>
    <scope>NUCLEOTIDE SEQUENCE [LARGE SCALE GENOMIC DNA]</scope>
    <source>
        <strain evidence="2">EP-1</strain>
        <tissue evidence="2">Whole</tissue>
    </source>
</reference>
<protein>
    <submittedName>
        <fullName evidence="2">Uncharacterized protein</fullName>
    </submittedName>
</protein>
<feature type="region of interest" description="Disordered" evidence="1">
    <location>
        <begin position="1"/>
        <end position="70"/>
    </location>
</feature>
<dbReference type="AlphaFoldDB" id="A0AAN8X5C8"/>
<feature type="compositionally biased region" description="Low complexity" evidence="1">
    <location>
        <begin position="1"/>
        <end position="21"/>
    </location>
</feature>
<feature type="non-terminal residue" evidence="2">
    <location>
        <position position="1"/>
    </location>
</feature>
<proteinExistence type="predicted"/>
<comment type="caution">
    <text evidence="2">The sequence shown here is derived from an EMBL/GenBank/DDBJ whole genome shotgun (WGS) entry which is preliminary data.</text>
</comment>
<gene>
    <name evidence="2" type="ORF">SK128_004565</name>
</gene>
<dbReference type="EMBL" id="JAXCGZ010007949">
    <property type="protein sequence ID" value="KAK7078210.1"/>
    <property type="molecule type" value="Genomic_DNA"/>
</dbReference>
<evidence type="ECO:0000313" key="3">
    <source>
        <dbReference type="Proteomes" id="UP001381693"/>
    </source>
</evidence>
<keyword evidence="3" id="KW-1185">Reference proteome</keyword>
<name>A0AAN8X5C8_HALRR</name>
<feature type="non-terminal residue" evidence="2">
    <location>
        <position position="70"/>
    </location>
</feature>
<accession>A0AAN8X5C8</accession>
<feature type="compositionally biased region" description="Pro residues" evidence="1">
    <location>
        <begin position="51"/>
        <end position="62"/>
    </location>
</feature>
<evidence type="ECO:0000313" key="2">
    <source>
        <dbReference type="EMBL" id="KAK7078210.1"/>
    </source>
</evidence>
<sequence>ANSSSSSSTCSRSNNTTSSVSYCTSGDDVIPSFIRTQDFKPGPTSSHRNFPLPPAPHPPPPRWCSCPLTQ</sequence>
<evidence type="ECO:0000256" key="1">
    <source>
        <dbReference type="SAM" id="MobiDB-lite"/>
    </source>
</evidence>
<dbReference type="Proteomes" id="UP001381693">
    <property type="component" value="Unassembled WGS sequence"/>
</dbReference>